<accession>A0A919CN68</accession>
<keyword evidence="3 6" id="KW-0812">Transmembrane</keyword>
<dbReference type="NCBIfam" id="NF037997">
    <property type="entry name" value="Na_Pi_symport"/>
    <property type="match status" value="1"/>
</dbReference>
<dbReference type="PANTHER" id="PTHR10010:SF46">
    <property type="entry name" value="SODIUM-DEPENDENT PHOSPHATE TRANSPORT PROTEIN 2B"/>
    <property type="match status" value="1"/>
</dbReference>
<evidence type="ECO:0000256" key="6">
    <source>
        <dbReference type="SAM" id="Phobius"/>
    </source>
</evidence>
<comment type="caution">
    <text evidence="7">The sequence shown here is derived from an EMBL/GenBank/DDBJ whole genome shotgun (WGS) entry which is preliminary data.</text>
</comment>
<proteinExistence type="predicted"/>
<evidence type="ECO:0000256" key="2">
    <source>
        <dbReference type="ARBA" id="ARBA00022475"/>
    </source>
</evidence>
<sequence length="549" mass="57812">MEIAGDIAAGLGLFFIGIRLIGGNLKELSGRWFRRLIARATGNPVPAALVGTLSGAVTQSSSAITFIVVSMISAGLLNARRAVPLVVWANVGTSVLVLLAVIDLRLLVMYLLAATGLGYFLNLDRAPRWRHALGSALGVALLFLGIVMVKESGGHLRAIPAVADILTFAAGWPPLAFMVGAGLTLVAQSSATVSVVAVTLSTAGLLTVDQTALLVFGASVGSGLSVWLLSANLTGSGRQIALVQVMAKIAGVGLLLPLYLADLVFAIPGGDAVRAAATAAPDRAVALLYLALQLVAALAMLPLARPALALAARAAPESEEERLSRPRYLYDQAVEDPESAIELVRREQARIFARLPLLLDSVRPDAVGPEADYGALLDASRNLVARCEVFLTELLDATTSRELMLAVLQLEKRNQLLGELVDTVDRQLSAPYRGLGPAVRGSADRDRLHGLLEALVESQHALLVTAADALDHEAGQAGGVPAEDVAMLLSLSGDRSETMDALRRRIAAETSLTAEQHDTLYAATALFERTVWLARRYALLLGRGHGPSD</sequence>
<evidence type="ECO:0000256" key="3">
    <source>
        <dbReference type="ARBA" id="ARBA00022692"/>
    </source>
</evidence>
<keyword evidence="8" id="KW-1185">Reference proteome</keyword>
<feature type="transmembrane region" description="Helical" evidence="6">
    <location>
        <begin position="85"/>
        <end position="112"/>
    </location>
</feature>
<evidence type="ECO:0000256" key="1">
    <source>
        <dbReference type="ARBA" id="ARBA00004651"/>
    </source>
</evidence>
<dbReference type="Proteomes" id="UP000630353">
    <property type="component" value="Unassembled WGS sequence"/>
</dbReference>
<dbReference type="InterPro" id="IPR003841">
    <property type="entry name" value="Na/Pi_transpt"/>
</dbReference>
<evidence type="ECO:0000313" key="7">
    <source>
        <dbReference type="EMBL" id="GHD39778.1"/>
    </source>
</evidence>
<dbReference type="PANTHER" id="PTHR10010">
    <property type="entry name" value="SOLUTE CARRIER FAMILY 34 SODIUM PHOSPHATE , MEMBER 2-RELATED"/>
    <property type="match status" value="1"/>
</dbReference>
<protein>
    <recommendedName>
        <fullName evidence="9">Phosphate:Na+ symporter</fullName>
    </recommendedName>
</protein>
<feature type="transmembrane region" description="Helical" evidence="6">
    <location>
        <begin position="175"/>
        <end position="200"/>
    </location>
</feature>
<evidence type="ECO:0008006" key="9">
    <source>
        <dbReference type="Google" id="ProtNLM"/>
    </source>
</evidence>
<reference evidence="7" key="2">
    <citation type="submission" date="2020-09" db="EMBL/GenBank/DDBJ databases">
        <authorList>
            <person name="Sun Q."/>
            <person name="Kim S."/>
        </authorList>
    </citation>
    <scope>NUCLEOTIDE SEQUENCE</scope>
    <source>
        <strain evidence="7">KCTC 42651</strain>
    </source>
</reference>
<reference evidence="7" key="1">
    <citation type="journal article" date="2014" name="Int. J. Syst. Evol. Microbiol.">
        <title>Complete genome sequence of Corynebacterium casei LMG S-19264T (=DSM 44701T), isolated from a smear-ripened cheese.</title>
        <authorList>
            <consortium name="US DOE Joint Genome Institute (JGI-PGF)"/>
            <person name="Walter F."/>
            <person name="Albersmeier A."/>
            <person name="Kalinowski J."/>
            <person name="Ruckert C."/>
        </authorList>
    </citation>
    <scope>NUCLEOTIDE SEQUENCE</scope>
    <source>
        <strain evidence="7">KCTC 42651</strain>
    </source>
</reference>
<dbReference type="GO" id="GO:0044341">
    <property type="term" value="P:sodium-dependent phosphate transport"/>
    <property type="evidence" value="ECO:0007669"/>
    <property type="project" value="InterPro"/>
</dbReference>
<comment type="subcellular location">
    <subcellularLocation>
        <location evidence="1">Cell membrane</location>
        <topology evidence="1">Multi-pass membrane protein</topology>
    </subcellularLocation>
</comment>
<dbReference type="RefSeq" id="WP_189987054.1">
    <property type="nucleotide sequence ID" value="NZ_BMZS01000001.1"/>
</dbReference>
<gene>
    <name evidence="7" type="ORF">GCM10017083_02150</name>
</gene>
<name>A0A919CN68_9PROT</name>
<feature type="transmembrane region" description="Helical" evidence="6">
    <location>
        <begin position="7"/>
        <end position="25"/>
    </location>
</feature>
<evidence type="ECO:0000313" key="8">
    <source>
        <dbReference type="Proteomes" id="UP000630353"/>
    </source>
</evidence>
<feature type="transmembrane region" description="Helical" evidence="6">
    <location>
        <begin position="212"/>
        <end position="233"/>
    </location>
</feature>
<feature type="transmembrane region" description="Helical" evidence="6">
    <location>
        <begin position="45"/>
        <end position="73"/>
    </location>
</feature>
<keyword evidence="5 6" id="KW-0472">Membrane</keyword>
<dbReference type="GO" id="GO:0005886">
    <property type="term" value="C:plasma membrane"/>
    <property type="evidence" value="ECO:0007669"/>
    <property type="project" value="UniProtKB-SubCell"/>
</dbReference>
<dbReference type="AlphaFoldDB" id="A0A919CN68"/>
<dbReference type="EMBL" id="BMZS01000001">
    <property type="protein sequence ID" value="GHD39778.1"/>
    <property type="molecule type" value="Genomic_DNA"/>
</dbReference>
<evidence type="ECO:0000256" key="5">
    <source>
        <dbReference type="ARBA" id="ARBA00023136"/>
    </source>
</evidence>
<keyword evidence="4 6" id="KW-1133">Transmembrane helix</keyword>
<keyword evidence="2" id="KW-1003">Cell membrane</keyword>
<evidence type="ECO:0000256" key="4">
    <source>
        <dbReference type="ARBA" id="ARBA00022989"/>
    </source>
</evidence>
<dbReference type="Pfam" id="PF02690">
    <property type="entry name" value="Na_Pi_cotrans"/>
    <property type="match status" value="2"/>
</dbReference>
<feature type="transmembrane region" description="Helical" evidence="6">
    <location>
        <begin position="245"/>
        <end position="267"/>
    </location>
</feature>
<dbReference type="GO" id="GO:0005436">
    <property type="term" value="F:sodium:phosphate symporter activity"/>
    <property type="evidence" value="ECO:0007669"/>
    <property type="project" value="InterPro"/>
</dbReference>
<feature type="transmembrane region" description="Helical" evidence="6">
    <location>
        <begin position="287"/>
        <end position="304"/>
    </location>
</feature>
<organism evidence="7 8">
    <name type="scientific">Thalassobaculum fulvum</name>
    <dbReference type="NCBI Taxonomy" id="1633335"/>
    <lineage>
        <taxon>Bacteria</taxon>
        <taxon>Pseudomonadati</taxon>
        <taxon>Pseudomonadota</taxon>
        <taxon>Alphaproteobacteria</taxon>
        <taxon>Rhodospirillales</taxon>
        <taxon>Thalassobaculaceae</taxon>
        <taxon>Thalassobaculum</taxon>
    </lineage>
</organism>
<feature type="transmembrane region" description="Helical" evidence="6">
    <location>
        <begin position="132"/>
        <end position="149"/>
    </location>
</feature>